<dbReference type="SUPFAM" id="SSF48452">
    <property type="entry name" value="TPR-like"/>
    <property type="match status" value="1"/>
</dbReference>
<dbReference type="CDD" id="cd09487">
    <property type="entry name" value="SAM_superfamily"/>
    <property type="match status" value="1"/>
</dbReference>
<keyword evidence="2" id="KW-0067">ATP-binding</keyword>
<dbReference type="Proteomes" id="UP000290401">
    <property type="component" value="Unassembled WGS sequence"/>
</dbReference>
<evidence type="ECO:0008006" key="10">
    <source>
        <dbReference type="Google" id="ProtNLM"/>
    </source>
</evidence>
<evidence type="ECO:0000313" key="9">
    <source>
        <dbReference type="Proteomes" id="UP000290401"/>
    </source>
</evidence>
<dbReference type="SUPFAM" id="SSF55073">
    <property type="entry name" value="Nucleotide cyclase"/>
    <property type="match status" value="1"/>
</dbReference>
<dbReference type="GO" id="GO:0005524">
    <property type="term" value="F:ATP binding"/>
    <property type="evidence" value="ECO:0007669"/>
    <property type="project" value="UniProtKB-KW"/>
</dbReference>
<dbReference type="PANTHER" id="PTHR16305">
    <property type="entry name" value="TESTICULAR SOLUBLE ADENYLYL CYCLASE"/>
    <property type="match status" value="1"/>
</dbReference>
<evidence type="ECO:0000256" key="3">
    <source>
        <dbReference type="SAM" id="MobiDB-lite"/>
    </source>
</evidence>
<evidence type="ECO:0000256" key="1">
    <source>
        <dbReference type="ARBA" id="ARBA00022741"/>
    </source>
</evidence>
<organism evidence="6 8">
    <name type="scientific">Bradyrhizobium guangzhouense</name>
    <dbReference type="NCBI Taxonomy" id="1325095"/>
    <lineage>
        <taxon>Bacteria</taxon>
        <taxon>Pseudomonadati</taxon>
        <taxon>Pseudomonadota</taxon>
        <taxon>Alphaproteobacteria</taxon>
        <taxon>Hyphomicrobiales</taxon>
        <taxon>Nitrobacteraceae</taxon>
        <taxon>Bradyrhizobium</taxon>
    </lineage>
</organism>
<dbReference type="CDD" id="cd07302">
    <property type="entry name" value="CHD"/>
    <property type="match status" value="1"/>
</dbReference>
<dbReference type="EMBL" id="CP030053">
    <property type="protein sequence ID" value="QAU46799.1"/>
    <property type="molecule type" value="Genomic_DNA"/>
</dbReference>
<evidence type="ECO:0000313" key="8">
    <source>
        <dbReference type="Proteomes" id="UP000288972"/>
    </source>
</evidence>
<dbReference type="RefSeq" id="WP_128951535.1">
    <property type="nucleotide sequence ID" value="NZ_CP030053.1"/>
</dbReference>
<dbReference type="Gene3D" id="1.10.150.50">
    <property type="entry name" value="Transcription Factor, Ets-1"/>
    <property type="match status" value="1"/>
</dbReference>
<dbReference type="InterPro" id="IPR011990">
    <property type="entry name" value="TPR-like_helical_dom_sf"/>
</dbReference>
<dbReference type="InterPro" id="IPR029787">
    <property type="entry name" value="Nucleotide_cyclase"/>
</dbReference>
<dbReference type="Proteomes" id="UP000288972">
    <property type="component" value="Chromosome"/>
</dbReference>
<accession>A0AAE5X1E8</accession>
<protein>
    <recommendedName>
        <fullName evidence="10">Adenylate/guanylate cyclase domain-containing protein</fullName>
    </recommendedName>
</protein>
<dbReference type="SMART" id="SM00044">
    <property type="entry name" value="CYCc"/>
    <property type="match status" value="1"/>
</dbReference>
<dbReference type="Pfam" id="PF00211">
    <property type="entry name" value="Guanylate_cyc"/>
    <property type="match status" value="1"/>
</dbReference>
<dbReference type="SUPFAM" id="SSF47769">
    <property type="entry name" value="SAM/Pointed domain"/>
    <property type="match status" value="1"/>
</dbReference>
<gene>
    <name evidence="7" type="ORF">EAS56_27005</name>
    <name evidence="6" type="ORF">XH91_16475</name>
</gene>
<dbReference type="InterPro" id="IPR001660">
    <property type="entry name" value="SAM"/>
</dbReference>
<evidence type="ECO:0000313" key="6">
    <source>
        <dbReference type="EMBL" id="QAU46799.1"/>
    </source>
</evidence>
<dbReference type="Pfam" id="PF13191">
    <property type="entry name" value="AAA_16"/>
    <property type="match status" value="1"/>
</dbReference>
<dbReference type="KEGG" id="bgz:XH91_16475"/>
<dbReference type="GO" id="GO:0035556">
    <property type="term" value="P:intracellular signal transduction"/>
    <property type="evidence" value="ECO:0007669"/>
    <property type="project" value="InterPro"/>
</dbReference>
<feature type="compositionally biased region" description="Polar residues" evidence="3">
    <location>
        <begin position="1084"/>
        <end position="1093"/>
    </location>
</feature>
<dbReference type="PANTHER" id="PTHR16305:SF28">
    <property type="entry name" value="GUANYLATE CYCLASE DOMAIN-CONTAINING PROTEIN"/>
    <property type="match status" value="1"/>
</dbReference>
<feature type="domain" description="SAM" evidence="4">
    <location>
        <begin position="1"/>
        <end position="61"/>
    </location>
</feature>
<reference evidence="7 9" key="2">
    <citation type="submission" date="2018-10" db="EMBL/GenBank/DDBJ databases">
        <title>Bradyrhizobium sp. nov., effective nodules isolated from peanut in China.</title>
        <authorList>
            <person name="Li Y."/>
        </authorList>
    </citation>
    <scope>NUCLEOTIDE SEQUENCE [LARGE SCALE GENOMIC DNA]</scope>
    <source>
        <strain evidence="7 9">CCBAU 53426</strain>
    </source>
</reference>
<dbReference type="EMBL" id="RDQZ01000027">
    <property type="protein sequence ID" value="RXH09062.1"/>
    <property type="molecule type" value="Genomic_DNA"/>
</dbReference>
<dbReference type="InterPro" id="IPR041664">
    <property type="entry name" value="AAA_16"/>
</dbReference>
<dbReference type="InterPro" id="IPR013761">
    <property type="entry name" value="SAM/pointed_sf"/>
</dbReference>
<dbReference type="GO" id="GO:0005737">
    <property type="term" value="C:cytoplasm"/>
    <property type="evidence" value="ECO:0007669"/>
    <property type="project" value="TreeGrafter"/>
</dbReference>
<feature type="region of interest" description="Disordered" evidence="3">
    <location>
        <begin position="1080"/>
        <end position="1108"/>
    </location>
</feature>
<dbReference type="AlphaFoldDB" id="A0AAE5X1E8"/>
<evidence type="ECO:0000259" key="5">
    <source>
        <dbReference type="PROSITE" id="PS50125"/>
    </source>
</evidence>
<dbReference type="GO" id="GO:0004016">
    <property type="term" value="F:adenylate cyclase activity"/>
    <property type="evidence" value="ECO:0007669"/>
    <property type="project" value="TreeGrafter"/>
</dbReference>
<evidence type="ECO:0000256" key="2">
    <source>
        <dbReference type="ARBA" id="ARBA00022840"/>
    </source>
</evidence>
<dbReference type="Gene3D" id="1.25.40.10">
    <property type="entry name" value="Tetratricopeptide repeat domain"/>
    <property type="match status" value="1"/>
</dbReference>
<dbReference type="PROSITE" id="PS50105">
    <property type="entry name" value="SAM_DOMAIN"/>
    <property type="match status" value="1"/>
</dbReference>
<dbReference type="SMART" id="SM00454">
    <property type="entry name" value="SAM"/>
    <property type="match status" value="1"/>
</dbReference>
<dbReference type="PROSITE" id="PS50125">
    <property type="entry name" value="GUANYLATE_CYCLASE_2"/>
    <property type="match status" value="1"/>
</dbReference>
<dbReference type="Gene3D" id="3.40.50.300">
    <property type="entry name" value="P-loop containing nucleotide triphosphate hydrolases"/>
    <property type="match status" value="1"/>
</dbReference>
<dbReference type="Gene3D" id="3.30.70.1230">
    <property type="entry name" value="Nucleotide cyclase"/>
    <property type="match status" value="1"/>
</dbReference>
<evidence type="ECO:0000259" key="4">
    <source>
        <dbReference type="PROSITE" id="PS50105"/>
    </source>
</evidence>
<reference evidence="6 8" key="1">
    <citation type="submission" date="2018-06" db="EMBL/GenBank/DDBJ databases">
        <title>Comparative genomics of rhizobia nodulating Arachis hypogaea in China.</title>
        <authorList>
            <person name="Li Y."/>
        </authorList>
    </citation>
    <scope>NUCLEOTIDE SEQUENCE [LARGE SCALE GENOMIC DNA]</scope>
    <source>
        <strain evidence="6 8">CCBAU 51670</strain>
    </source>
</reference>
<proteinExistence type="predicted"/>
<name>A0AAE5X1E8_9BRAD</name>
<feature type="domain" description="Guanylate cyclase" evidence="5">
    <location>
        <begin position="84"/>
        <end position="213"/>
    </location>
</feature>
<dbReference type="SUPFAM" id="SSF52540">
    <property type="entry name" value="P-loop containing nucleoside triphosphate hydrolases"/>
    <property type="match status" value="1"/>
</dbReference>
<keyword evidence="9" id="KW-1185">Reference proteome</keyword>
<sequence>MQQIEEWLEQLGMSAYARRFLENHIDISVLPDLNDQDLRELGIVLGDRKKILRAIREMQGSETIASLAISAGAAPDVAERRQLTVMFCDLVGSTALSTQLDPEDLRKIIGAYHKACAAVVEQNGGFVAKYMGDGVLVYFGYPRAHEHDAEHAVQAALALVAAVRKLDTAAPAPLEVRVGIATGLVVVGDIVGSGEAQERGVVGETPNLAARLQAVARPGMVVIADATRRLLGDLFLMTGLGAQHLKGLSGPVEAWAVQGSNAIDGRFDALHGRGLGAIVGRERECAVLAQSWSTARTSDGQVVLIAGEAGIGKSRLVAAILEQVAADAPTQLRYYCSPQHTHSALYPIIKQIERRANFTREDDQKARLDKLDTALGRSSTPVPHRAAIADLLQLGNDGRYPAGGMTPAQRRQRMLEAILLDIQSQARDNPVLILFEDLHWIDPTSLELLDQLIEAIAALPVLLVATFRTEFVPAWGARPHIRAMTIARFDVRETEALLDEVIGEHRLPAHIRKEIIDRADGIPLFVQEMTKAVLEASTDTRLVGTIPAATSSVPATLHASLMARLDRLGSAKEVAQIAAAIGREFSHALLAAIVPVREPELNLALDRLVGAGLLFRQGEPENAHYVFNHALVQEAAYGTLLREKRRALHAALAETIEIDFVDIAEGQPEVLARHYSEAGLLAKAAKLWSKAGRRSLSRSALVEAAEQLARALNLIAGSPETPLLRRERITLQIELANALIHTKGHAAPETRAAFDQARAFIDDAEKLGDTTDDPLLLFSVLYGFWVASRMSFQADVTRELAAQFQALAAQRQAGAPVMIGHLLMGISLVLAGDLAAGSAELDGAVRLYRHAEHRSLAMRFGHDVLVSALAWRAFSRWSLGHADAATVDVERAIGEAREFGHAATLMYALAHVSLTLIYMGKLDSAAELARELMQLADDKGSRFWNAYGKLLSGRVLALEGRDDAAADMIGAGISAMRSTGATAYAPWYLSSLGATYARIGRLEEAQRCSEEALLRIRETGERWQEAEAYCIAGDVALALDPLDVQQARAHFERSLAVAKQQKARSFELAAAESLAAVSPLRTRAPSSYPSSRQPGEADVAGDPAAKDG</sequence>
<keyword evidence="1" id="KW-0547">Nucleotide-binding</keyword>
<dbReference type="Pfam" id="PF00536">
    <property type="entry name" value="SAM_1"/>
    <property type="match status" value="1"/>
</dbReference>
<evidence type="ECO:0000313" key="7">
    <source>
        <dbReference type="EMBL" id="RXH09062.1"/>
    </source>
</evidence>
<dbReference type="InterPro" id="IPR001054">
    <property type="entry name" value="A/G_cyclase"/>
</dbReference>
<dbReference type="GO" id="GO:0009190">
    <property type="term" value="P:cyclic nucleotide biosynthetic process"/>
    <property type="evidence" value="ECO:0007669"/>
    <property type="project" value="InterPro"/>
</dbReference>
<dbReference type="InterPro" id="IPR027417">
    <property type="entry name" value="P-loop_NTPase"/>
</dbReference>